<evidence type="ECO:0000313" key="11">
    <source>
        <dbReference type="Proteomes" id="UP000032544"/>
    </source>
</evidence>
<comment type="subcellular location">
    <subcellularLocation>
        <location evidence="1">Cell membrane</location>
    </subcellularLocation>
</comment>
<dbReference type="PATRIC" id="fig|1544798.3.peg.3625"/>
<protein>
    <recommendedName>
        <fullName evidence="9">HD/PDEase domain-containing protein</fullName>
    </recommendedName>
</protein>
<evidence type="ECO:0000256" key="1">
    <source>
        <dbReference type="ARBA" id="ARBA00004236"/>
    </source>
</evidence>
<evidence type="ECO:0000256" key="6">
    <source>
        <dbReference type="ARBA" id="ARBA00023118"/>
    </source>
</evidence>
<dbReference type="Pfam" id="PF18967">
    <property type="entry name" value="PycTM"/>
    <property type="match status" value="1"/>
</dbReference>
<dbReference type="Proteomes" id="UP000032544">
    <property type="component" value="Unassembled WGS sequence"/>
</dbReference>
<evidence type="ECO:0000256" key="4">
    <source>
        <dbReference type="ARBA" id="ARBA00022741"/>
    </source>
</evidence>
<dbReference type="InterPro" id="IPR006674">
    <property type="entry name" value="HD_domain"/>
</dbReference>
<keyword evidence="5 8" id="KW-1133">Transmembrane helix</keyword>
<dbReference type="InterPro" id="IPR043760">
    <property type="entry name" value="PycTM_dom"/>
</dbReference>
<evidence type="ECO:0000256" key="7">
    <source>
        <dbReference type="ARBA" id="ARBA00023136"/>
    </source>
</evidence>
<keyword evidence="3 8" id="KW-0812">Transmembrane</keyword>
<keyword evidence="4" id="KW-0547">Nucleotide-binding</keyword>
<dbReference type="GO" id="GO:0000166">
    <property type="term" value="F:nucleotide binding"/>
    <property type="evidence" value="ECO:0007669"/>
    <property type="project" value="UniProtKB-KW"/>
</dbReference>
<evidence type="ECO:0000256" key="2">
    <source>
        <dbReference type="ARBA" id="ARBA00022475"/>
    </source>
</evidence>
<gene>
    <name evidence="10" type="ORF">LH29_17305</name>
</gene>
<dbReference type="CDD" id="cd00077">
    <property type="entry name" value="HDc"/>
    <property type="match status" value="1"/>
</dbReference>
<dbReference type="SMART" id="SM00471">
    <property type="entry name" value="HDc"/>
    <property type="match status" value="1"/>
</dbReference>
<dbReference type="RefSeq" id="WP_045031777.1">
    <property type="nucleotide sequence ID" value="NZ_JRHC01000004.1"/>
</dbReference>
<dbReference type="Gene3D" id="1.10.3210.10">
    <property type="entry name" value="Hypothetical protein af1432"/>
    <property type="match status" value="1"/>
</dbReference>
<evidence type="ECO:0000256" key="8">
    <source>
        <dbReference type="SAM" id="Phobius"/>
    </source>
</evidence>
<evidence type="ECO:0000313" key="10">
    <source>
        <dbReference type="EMBL" id="KJF43131.1"/>
    </source>
</evidence>
<proteinExistence type="predicted"/>
<keyword evidence="11" id="KW-1185">Reference proteome</keyword>
<feature type="transmembrane region" description="Helical" evidence="8">
    <location>
        <begin position="362"/>
        <end position="383"/>
    </location>
</feature>
<dbReference type="OrthoDB" id="5728337at2"/>
<feature type="transmembrane region" description="Helical" evidence="8">
    <location>
        <begin position="240"/>
        <end position="260"/>
    </location>
</feature>
<keyword evidence="2" id="KW-1003">Cell membrane</keyword>
<evidence type="ECO:0000259" key="9">
    <source>
        <dbReference type="SMART" id="SM00471"/>
    </source>
</evidence>
<dbReference type="EMBL" id="JRHC01000004">
    <property type="protein sequence ID" value="KJF43131.1"/>
    <property type="molecule type" value="Genomic_DNA"/>
</dbReference>
<dbReference type="AlphaFoldDB" id="A0A0D8J9C5"/>
<evidence type="ECO:0000256" key="5">
    <source>
        <dbReference type="ARBA" id="ARBA00022989"/>
    </source>
</evidence>
<keyword evidence="6" id="KW-0051">Antiviral defense</keyword>
<dbReference type="SUPFAM" id="SSF109604">
    <property type="entry name" value="HD-domain/PDEase-like"/>
    <property type="match status" value="1"/>
</dbReference>
<evidence type="ECO:0000256" key="3">
    <source>
        <dbReference type="ARBA" id="ARBA00022692"/>
    </source>
</evidence>
<sequence>MKIVEEVKEFATRYYEEKVSALLNYHSIEHTRLVAKVSETIAGAESLSEREKDIVVVAAWFHDIGHAVSLKDHEEESCKIARQFLAEKGMDEAFIVEVEKCIRATKMGAPKNSLLEEIIGDADHAHAGMDNFMEISNLLRKEMCNFVERKCSKLEYWKQTLDFILGIKFHTEYARNTFEPVRLKNIKKVENRIKKLSADKAPELPTHTQKSTARGIETMFRLTARNQINLSSIADNKANIMLTINAVLVSVLMSTSALTLRTSEHNFLIPGIILIVGCLISLVFAILSVIPKYGSGQYSDEDLKKRKLNLLFFGNFVNMPYEKYKKGVKEMMSDYDYLYGTLTKDQYNLGKVLAKKYKLLRYSYRVFMVSFVVAVLTFLVQYLSKIM</sequence>
<feature type="transmembrane region" description="Helical" evidence="8">
    <location>
        <begin position="267"/>
        <end position="290"/>
    </location>
</feature>
<accession>A0A0D8J9C5</accession>
<reference evidence="10 11" key="1">
    <citation type="submission" date="2014-09" db="EMBL/GenBank/DDBJ databases">
        <title>Draft Genome Sequence of Draconibacterium sp. JN14CK-3.</title>
        <authorList>
            <person name="Dong C."/>
            <person name="Lai Q."/>
            <person name="Shao Z."/>
        </authorList>
    </citation>
    <scope>NUCLEOTIDE SEQUENCE [LARGE SCALE GENOMIC DNA]</scope>
    <source>
        <strain evidence="10 11">JN14CK-3</strain>
    </source>
</reference>
<dbReference type="STRING" id="1544798.LH29_17305"/>
<organism evidence="10 11">
    <name type="scientific">Draconibacterium sediminis</name>
    <dbReference type="NCBI Taxonomy" id="1544798"/>
    <lineage>
        <taxon>Bacteria</taxon>
        <taxon>Pseudomonadati</taxon>
        <taxon>Bacteroidota</taxon>
        <taxon>Bacteroidia</taxon>
        <taxon>Marinilabiliales</taxon>
        <taxon>Prolixibacteraceae</taxon>
        <taxon>Draconibacterium</taxon>
    </lineage>
</organism>
<dbReference type="GO" id="GO:0005886">
    <property type="term" value="C:plasma membrane"/>
    <property type="evidence" value="ECO:0007669"/>
    <property type="project" value="UniProtKB-SubCell"/>
</dbReference>
<name>A0A0D8J9C5_9BACT</name>
<dbReference type="GO" id="GO:0051607">
    <property type="term" value="P:defense response to virus"/>
    <property type="evidence" value="ECO:0007669"/>
    <property type="project" value="UniProtKB-KW"/>
</dbReference>
<dbReference type="InterPro" id="IPR003607">
    <property type="entry name" value="HD/PDEase_dom"/>
</dbReference>
<keyword evidence="7 8" id="KW-0472">Membrane</keyword>
<dbReference type="Pfam" id="PF01966">
    <property type="entry name" value="HD"/>
    <property type="match status" value="1"/>
</dbReference>
<comment type="caution">
    <text evidence="10">The sequence shown here is derived from an EMBL/GenBank/DDBJ whole genome shotgun (WGS) entry which is preliminary data.</text>
</comment>
<feature type="domain" description="HD/PDEase" evidence="9">
    <location>
        <begin position="23"/>
        <end position="137"/>
    </location>
</feature>